<feature type="domain" description="EGF-like" evidence="17">
    <location>
        <begin position="440"/>
        <end position="479"/>
    </location>
</feature>
<dbReference type="Proteomes" id="UP001497482">
    <property type="component" value="Chromosome 1"/>
</dbReference>
<dbReference type="AlphaFoldDB" id="A0AAV2IV90"/>
<evidence type="ECO:0000256" key="5">
    <source>
        <dbReference type="ARBA" id="ARBA00022530"/>
    </source>
</evidence>
<evidence type="ECO:0000259" key="17">
    <source>
        <dbReference type="PROSITE" id="PS50026"/>
    </source>
</evidence>
<keyword evidence="11" id="KW-0325">Glycoprotein</keyword>
<dbReference type="PIRSF" id="PIRSF036313">
    <property type="entry name" value="Fibulin-1"/>
    <property type="match status" value="1"/>
</dbReference>
<reference evidence="18 19" key="1">
    <citation type="submission" date="2024-04" db="EMBL/GenBank/DDBJ databases">
        <authorList>
            <person name="Waldvogel A.-M."/>
            <person name="Schoenle A."/>
        </authorList>
    </citation>
    <scope>NUCLEOTIDE SEQUENCE [LARGE SCALE GENOMIC DNA]</scope>
</reference>
<evidence type="ECO:0000256" key="3">
    <source>
        <dbReference type="ARBA" id="ARBA00021554"/>
    </source>
</evidence>
<dbReference type="Pfam" id="PF12662">
    <property type="entry name" value="cEGF"/>
    <property type="match status" value="3"/>
</dbReference>
<dbReference type="InterPro" id="IPR001881">
    <property type="entry name" value="EGF-like_Ca-bd_dom"/>
</dbReference>
<evidence type="ECO:0000256" key="7">
    <source>
        <dbReference type="ARBA" id="ARBA00022729"/>
    </source>
</evidence>
<dbReference type="FunFam" id="2.10.25.10:FF:000038">
    <property type="entry name" value="Fibrillin 2"/>
    <property type="match status" value="1"/>
</dbReference>
<dbReference type="FunFam" id="2.10.25.10:FF:000078">
    <property type="entry name" value="Fibulin-1"/>
    <property type="match status" value="1"/>
</dbReference>
<dbReference type="GO" id="GO:0030855">
    <property type="term" value="P:epithelial cell differentiation"/>
    <property type="evidence" value="ECO:0007669"/>
    <property type="project" value="UniProtKB-ARBA"/>
</dbReference>
<dbReference type="FunFam" id="2.10.25.10:FF:000150">
    <property type="entry name" value="Fibulin-1"/>
    <property type="match status" value="1"/>
</dbReference>
<dbReference type="CDD" id="cd00054">
    <property type="entry name" value="EGF_CA"/>
    <property type="match status" value="2"/>
</dbReference>
<evidence type="ECO:0000256" key="6">
    <source>
        <dbReference type="ARBA" id="ARBA00022536"/>
    </source>
</evidence>
<protein>
    <recommendedName>
        <fullName evidence="3 13">Fibulin-1</fullName>
    </recommendedName>
</protein>
<keyword evidence="7 15" id="KW-0732">Signal</keyword>
<dbReference type="GO" id="GO:0030198">
    <property type="term" value="P:extracellular matrix organization"/>
    <property type="evidence" value="ECO:0007669"/>
    <property type="project" value="InterPro"/>
</dbReference>
<name>A0AAV2IV90_KNICA</name>
<evidence type="ECO:0000259" key="16">
    <source>
        <dbReference type="PROSITE" id="PS01178"/>
    </source>
</evidence>
<dbReference type="Gene3D" id="2.10.25.10">
    <property type="entry name" value="Laminin"/>
    <property type="match status" value="8"/>
</dbReference>
<dbReference type="EMBL" id="OZ035823">
    <property type="protein sequence ID" value="CAL1568940.1"/>
    <property type="molecule type" value="Genomic_DNA"/>
</dbReference>
<comment type="caution">
    <text evidence="14">Lacks conserved residue(s) required for the propagation of feature annotation.</text>
</comment>
<evidence type="ECO:0000256" key="2">
    <source>
        <dbReference type="ARBA" id="ARBA00006127"/>
    </source>
</evidence>
<accession>A0AAV2IV90</accession>
<dbReference type="PROSITE" id="PS50026">
    <property type="entry name" value="EGF_3"/>
    <property type="match status" value="3"/>
</dbReference>
<dbReference type="FunFam" id="2.10.25.10:FF:000341">
    <property type="entry name" value="Fibulin 2"/>
    <property type="match status" value="1"/>
</dbReference>
<evidence type="ECO:0000256" key="14">
    <source>
        <dbReference type="PROSITE-ProRule" id="PRU00076"/>
    </source>
</evidence>
<dbReference type="SUPFAM" id="SSF57196">
    <property type="entry name" value="EGF/Laminin"/>
    <property type="match status" value="3"/>
</dbReference>
<gene>
    <name evidence="18" type="ORF">KC01_LOCUS1464</name>
</gene>
<dbReference type="PROSITE" id="PS00010">
    <property type="entry name" value="ASX_HYDROXYL"/>
    <property type="match status" value="4"/>
</dbReference>
<dbReference type="SMART" id="SM00179">
    <property type="entry name" value="EGF_CA"/>
    <property type="match status" value="8"/>
</dbReference>
<dbReference type="PROSITE" id="PS01177">
    <property type="entry name" value="ANAPHYLATOXIN_1"/>
    <property type="match status" value="2"/>
</dbReference>
<dbReference type="FunFam" id="2.10.25.10:FF:000139">
    <property type="entry name" value="Fibulin-1"/>
    <property type="match status" value="1"/>
</dbReference>
<evidence type="ECO:0000256" key="11">
    <source>
        <dbReference type="ARBA" id="ARBA00023180"/>
    </source>
</evidence>
<dbReference type="InterPro" id="IPR055088">
    <property type="entry name" value="Fibulin_C"/>
</dbReference>
<dbReference type="InterPro" id="IPR009030">
    <property type="entry name" value="Growth_fac_rcpt_cys_sf"/>
</dbReference>
<feature type="chain" id="PRO_5043785669" description="Fibulin-1" evidence="15">
    <location>
        <begin position="27"/>
        <end position="701"/>
    </location>
</feature>
<keyword evidence="5 13" id="KW-0272">Extracellular matrix</keyword>
<dbReference type="PANTHER" id="PTHR24034">
    <property type="entry name" value="EGF-LIKE DOMAIN-CONTAINING PROTEIN"/>
    <property type="match status" value="1"/>
</dbReference>
<comment type="similarity">
    <text evidence="2 13">Belongs to the fibulin family.</text>
</comment>
<evidence type="ECO:0000256" key="10">
    <source>
        <dbReference type="ARBA" id="ARBA00023157"/>
    </source>
</evidence>
<sequence>MHAGFRMTPMELRTMVLSCLYAVVLGQGRQLSVLECCEDGRDRGLKGNDCSILPLVSSDHTCMIAQKQCCEATVESRFCEVGIKTAKQKESCERPFTQSELLENHFFKVCCDCCVLGRTLAAQSLGCGLQGMLLGTLCEHTARACCSQRNTTTETTKAPYFAKNIEKDKIEINVTVKPKEDSRPCKDSICAQLCLGDGSCGCHDGYQLKQDAVSCEDVNECLTGNHNCFFGLFCINTEGSFRCQRETGCGTGYELTDNNRCQDIDECVLGTHNCGPEFLCTNTAGSFRCHPKESCASGYIQDAIGSCIDINECVVYTSPCPPGQTCINSLGSFTCRRNTVTCGRGYHLTEDGARCEDVDECRAGGVCGGHGCINLIGSYRCECRVGYIFNSITKLCEDINECRHYPGTLCAHKCENTDGSYKCSCTSGFKLASDDRNCDDVNECEKNPCSQECANIYGSYQCYCRRGYQLSDIDGITCEDIDECALPTGGHICSYRCANTPGSFLCTCPTTGYTLAPNGRSCQDIDECATGGHTCSVSQSCFNVQGGYRCLSFECPVNFRQAAPGNDGSVRCIKSCQPNDFSCPLDPVHLVTYTVLSLPTFRDFTGPEEIVFLRTVAVANAAPYPGSTDVVFDIQSADDQLSFDVIKSTYQGMIMGVVRQVKPITGPKDIIVEVAMNYVKSGVVSHRNIVEIHLFISAFWF</sequence>
<dbReference type="GO" id="GO:0016504">
    <property type="term" value="F:peptidase activator activity"/>
    <property type="evidence" value="ECO:0007669"/>
    <property type="project" value="InterPro"/>
</dbReference>
<dbReference type="PROSITE" id="PS01186">
    <property type="entry name" value="EGF_2"/>
    <property type="match status" value="2"/>
</dbReference>
<evidence type="ECO:0000256" key="12">
    <source>
        <dbReference type="ARBA" id="ARBA00057836"/>
    </source>
</evidence>
<dbReference type="FunFam" id="2.10.25.10:FF:000104">
    <property type="entry name" value="Fibulin-1"/>
    <property type="match status" value="1"/>
</dbReference>
<keyword evidence="9" id="KW-0106">Calcium</keyword>
<comment type="subunit">
    <text evidence="13">Homomultimerizes and interacts with various extracellular matrix components.</text>
</comment>
<dbReference type="Pfam" id="PF01821">
    <property type="entry name" value="ANATO"/>
    <property type="match status" value="1"/>
</dbReference>
<dbReference type="FunFam" id="2.10.25.10:FF:001228">
    <property type="entry name" value="Fibulin 1"/>
    <property type="match status" value="1"/>
</dbReference>
<keyword evidence="8" id="KW-0677">Repeat</keyword>
<evidence type="ECO:0000256" key="4">
    <source>
        <dbReference type="ARBA" id="ARBA00022525"/>
    </source>
</evidence>
<dbReference type="GO" id="GO:0005576">
    <property type="term" value="C:extracellular region"/>
    <property type="evidence" value="ECO:0007669"/>
    <property type="project" value="InterPro"/>
</dbReference>
<proteinExistence type="inferred from homology"/>
<evidence type="ECO:0000256" key="15">
    <source>
        <dbReference type="SAM" id="SignalP"/>
    </source>
</evidence>
<dbReference type="InterPro" id="IPR018097">
    <property type="entry name" value="EGF_Ca-bd_CS"/>
</dbReference>
<comment type="subcellular location">
    <subcellularLocation>
        <location evidence="1 13">Secreted</location>
        <location evidence="1 13">Extracellular space</location>
        <location evidence="1 13">Extracellular matrix</location>
    </subcellularLocation>
</comment>
<feature type="signal peptide" evidence="15">
    <location>
        <begin position="1"/>
        <end position="26"/>
    </location>
</feature>
<keyword evidence="6 14" id="KW-0245">EGF-like domain</keyword>
<evidence type="ECO:0000313" key="18">
    <source>
        <dbReference type="EMBL" id="CAL1568940.1"/>
    </source>
</evidence>
<evidence type="ECO:0000256" key="8">
    <source>
        <dbReference type="ARBA" id="ARBA00022737"/>
    </source>
</evidence>
<dbReference type="Pfam" id="PF07645">
    <property type="entry name" value="EGF_CA"/>
    <property type="match status" value="4"/>
</dbReference>
<dbReference type="SUPFAM" id="SSF57184">
    <property type="entry name" value="Growth factor receptor domain"/>
    <property type="match status" value="2"/>
</dbReference>
<evidence type="ECO:0000256" key="9">
    <source>
        <dbReference type="ARBA" id="ARBA00022837"/>
    </source>
</evidence>
<keyword evidence="10" id="KW-1015">Disulfide bond</keyword>
<feature type="domain" description="Anaphylatoxin-like" evidence="16">
    <location>
        <begin position="36"/>
        <end position="70"/>
    </location>
</feature>
<dbReference type="SMART" id="SM00104">
    <property type="entry name" value="ANATO"/>
    <property type="match status" value="3"/>
</dbReference>
<feature type="domain" description="EGF-like" evidence="17">
    <location>
        <begin position="357"/>
        <end position="397"/>
    </location>
</feature>
<dbReference type="InterPro" id="IPR000152">
    <property type="entry name" value="EGF-type_Asp/Asn_hydroxyl_site"/>
</dbReference>
<dbReference type="InterPro" id="IPR000020">
    <property type="entry name" value="Anaphylatoxin/fibulin"/>
</dbReference>
<evidence type="ECO:0000256" key="1">
    <source>
        <dbReference type="ARBA" id="ARBA00004498"/>
    </source>
</evidence>
<dbReference type="InterPro" id="IPR049883">
    <property type="entry name" value="NOTCH1_EGF-like"/>
</dbReference>
<keyword evidence="19" id="KW-1185">Reference proteome</keyword>
<dbReference type="SMART" id="SM00181">
    <property type="entry name" value="EGF"/>
    <property type="match status" value="9"/>
</dbReference>
<dbReference type="PROSITE" id="PS01187">
    <property type="entry name" value="EGF_CA"/>
    <property type="match status" value="2"/>
</dbReference>
<evidence type="ECO:0000256" key="13">
    <source>
        <dbReference type="PIRNR" id="PIRNR036313"/>
    </source>
</evidence>
<dbReference type="PANTHER" id="PTHR24034:SF97">
    <property type="entry name" value="FIBULIN-1"/>
    <property type="match status" value="1"/>
</dbReference>
<dbReference type="InterPro" id="IPR017048">
    <property type="entry name" value="Fibulin-1"/>
</dbReference>
<keyword evidence="4 13" id="KW-0964">Secreted</keyword>
<dbReference type="InterPro" id="IPR000742">
    <property type="entry name" value="EGF"/>
</dbReference>
<dbReference type="Pfam" id="PF22914">
    <property type="entry name" value="Fibulin_C"/>
    <property type="match status" value="1"/>
</dbReference>
<evidence type="ECO:0000313" key="19">
    <source>
        <dbReference type="Proteomes" id="UP001497482"/>
    </source>
</evidence>
<comment type="function">
    <text evidence="12 13">Incorporated into fibronectin-containing matrix fibers. May play a role in cell adhesion and migration along protein fibers within the extracellular matrix (ECM). Could be important for certain developmental processes and contribute to the supramolecular organization of ECM architecture, in particular to those of basement membranes.</text>
</comment>
<dbReference type="GO" id="GO:0005509">
    <property type="term" value="F:calcium ion binding"/>
    <property type="evidence" value="ECO:0007669"/>
    <property type="project" value="InterPro"/>
</dbReference>
<dbReference type="InterPro" id="IPR026823">
    <property type="entry name" value="cEGF"/>
</dbReference>
<feature type="domain" description="EGF-like" evidence="17">
    <location>
        <begin position="398"/>
        <end position="439"/>
    </location>
</feature>
<organism evidence="18 19">
    <name type="scientific">Knipowitschia caucasica</name>
    <name type="common">Caucasian dwarf goby</name>
    <name type="synonym">Pomatoschistus caucasicus</name>
    <dbReference type="NCBI Taxonomy" id="637954"/>
    <lineage>
        <taxon>Eukaryota</taxon>
        <taxon>Metazoa</taxon>
        <taxon>Chordata</taxon>
        <taxon>Craniata</taxon>
        <taxon>Vertebrata</taxon>
        <taxon>Euteleostomi</taxon>
        <taxon>Actinopterygii</taxon>
        <taxon>Neopterygii</taxon>
        <taxon>Teleostei</taxon>
        <taxon>Neoteleostei</taxon>
        <taxon>Acanthomorphata</taxon>
        <taxon>Gobiaria</taxon>
        <taxon>Gobiiformes</taxon>
        <taxon>Gobioidei</taxon>
        <taxon>Gobiidae</taxon>
        <taxon>Gobiinae</taxon>
        <taxon>Knipowitschia</taxon>
    </lineage>
</organism>
<dbReference type="PROSITE" id="PS01178">
    <property type="entry name" value="ANAPHYLATOXIN_2"/>
    <property type="match status" value="1"/>
</dbReference>
<dbReference type="InterPro" id="IPR050751">
    <property type="entry name" value="ECM_structural_protein"/>
</dbReference>